<dbReference type="AlphaFoldDB" id="A0A3L6ZU33"/>
<keyword evidence="3" id="KW-1185">Reference proteome</keyword>
<organism evidence="2 3">
    <name type="scientific">Mycetocola manganoxydans</name>
    <dbReference type="NCBI Taxonomy" id="699879"/>
    <lineage>
        <taxon>Bacteria</taxon>
        <taxon>Bacillati</taxon>
        <taxon>Actinomycetota</taxon>
        <taxon>Actinomycetes</taxon>
        <taxon>Micrococcales</taxon>
        <taxon>Microbacteriaceae</taxon>
        <taxon>Mycetocola</taxon>
    </lineage>
</organism>
<feature type="transmembrane region" description="Helical" evidence="1">
    <location>
        <begin position="291"/>
        <end position="309"/>
    </location>
</feature>
<comment type="caution">
    <text evidence="2">The sequence shown here is derived from an EMBL/GenBank/DDBJ whole genome shotgun (WGS) entry which is preliminary data.</text>
</comment>
<evidence type="ECO:0000313" key="3">
    <source>
        <dbReference type="Proteomes" id="UP000270299"/>
    </source>
</evidence>
<dbReference type="Proteomes" id="UP000270299">
    <property type="component" value="Unassembled WGS sequence"/>
</dbReference>
<name>A0A3L6ZU33_9MICO</name>
<evidence type="ECO:0000256" key="1">
    <source>
        <dbReference type="SAM" id="Phobius"/>
    </source>
</evidence>
<feature type="transmembrane region" description="Helical" evidence="1">
    <location>
        <begin position="153"/>
        <end position="171"/>
    </location>
</feature>
<feature type="transmembrane region" description="Helical" evidence="1">
    <location>
        <begin position="82"/>
        <end position="100"/>
    </location>
</feature>
<feature type="transmembrane region" description="Helical" evidence="1">
    <location>
        <begin position="21"/>
        <end position="43"/>
    </location>
</feature>
<keyword evidence="1" id="KW-0472">Membrane</keyword>
<keyword evidence="1" id="KW-1133">Transmembrane helix</keyword>
<dbReference type="EMBL" id="RCUV01000008">
    <property type="protein sequence ID" value="RLP71503.1"/>
    <property type="molecule type" value="Genomic_DNA"/>
</dbReference>
<feature type="transmembrane region" description="Helical" evidence="1">
    <location>
        <begin position="120"/>
        <end position="141"/>
    </location>
</feature>
<evidence type="ECO:0000313" key="2">
    <source>
        <dbReference type="EMBL" id="RLP71503.1"/>
    </source>
</evidence>
<reference evidence="2 3" key="1">
    <citation type="submission" date="2018-10" db="EMBL/GenBank/DDBJ databases">
        <authorList>
            <person name="Li J."/>
        </authorList>
    </citation>
    <scope>NUCLEOTIDE SEQUENCE [LARGE SCALE GENOMIC DNA]</scope>
    <source>
        <strain evidence="2 3">CCTCC AB209002</strain>
    </source>
</reference>
<accession>A0A3L6ZU33</accession>
<protein>
    <submittedName>
        <fullName evidence="2">Uncharacterized protein</fullName>
    </submittedName>
</protein>
<feature type="transmembrane region" description="Helical" evidence="1">
    <location>
        <begin position="321"/>
        <end position="342"/>
    </location>
</feature>
<dbReference type="RefSeq" id="WP_147436248.1">
    <property type="nucleotide sequence ID" value="NZ_BMXM01000004.1"/>
</dbReference>
<sequence>MTENTGRRFVLDSYSRVVGRMLGVFFIPFALTYGILYVSGLVIDTATVANRSNSDIASRDSFEDFFDRWIEINTALFVWQDPLAVCGVLATLAIAIQVAVHSVRSEHTVASPYAATRAKVFTAIATGVGGLVMVCSFWTVLSDFATGDSAQPASGALTLIVIALVTVGLCVDAARVVTTQELSVRVPAAEAMRKTRLRRHTMIKRDLPGGSRLVVWGLLIFVLLSATPTLIFMIIKVLGPVEGEREWGQWLGLAVESSLVGPFILAFLLLPALGLTLLLTLSKARWYDWTTFLLLGLLLFGGLFIGGWVGLTTVPDEPQRIVALMFLAYSPVALISMVVAAAQSTRRKSGLATRHPFGVHGLIRLACVSVSRRLCASSIASVRWLNEQLRGDDQTTASPVSPSRPVQRGLLRWFG</sequence>
<proteinExistence type="predicted"/>
<keyword evidence="1" id="KW-0812">Transmembrane</keyword>
<feature type="transmembrane region" description="Helical" evidence="1">
    <location>
        <begin position="259"/>
        <end position="279"/>
    </location>
</feature>
<gene>
    <name evidence="2" type="ORF">D9V29_09265</name>
</gene>
<feature type="transmembrane region" description="Helical" evidence="1">
    <location>
        <begin position="213"/>
        <end position="239"/>
    </location>
</feature>